<dbReference type="SMART" id="SM00320">
    <property type="entry name" value="WD40"/>
    <property type="match status" value="6"/>
</dbReference>
<dbReference type="InParanoid" id="A0A286UT46"/>
<dbReference type="InterPro" id="IPR036322">
    <property type="entry name" value="WD40_repeat_dom_sf"/>
</dbReference>
<comment type="caution">
    <text evidence="5">The sequence shown here is derived from an EMBL/GenBank/DDBJ whole genome shotgun (WGS) entry which is preliminary data.</text>
</comment>
<dbReference type="GO" id="GO:0080008">
    <property type="term" value="C:Cul4-RING E3 ubiquitin ligase complex"/>
    <property type="evidence" value="ECO:0007669"/>
    <property type="project" value="TreeGrafter"/>
</dbReference>
<feature type="repeat" description="WD" evidence="3">
    <location>
        <begin position="404"/>
        <end position="445"/>
    </location>
</feature>
<keyword evidence="2" id="KW-0677">Repeat</keyword>
<dbReference type="PROSITE" id="PS50082">
    <property type="entry name" value="WD_REPEATS_2"/>
    <property type="match status" value="2"/>
</dbReference>
<keyword evidence="6" id="KW-1185">Reference proteome</keyword>
<dbReference type="PANTHER" id="PTHR19847">
    <property type="entry name" value="DDB1- AND CUL4-ASSOCIATED FACTOR 11"/>
    <property type="match status" value="1"/>
</dbReference>
<dbReference type="Proteomes" id="UP000217199">
    <property type="component" value="Unassembled WGS sequence"/>
</dbReference>
<feature type="region of interest" description="Disordered" evidence="4">
    <location>
        <begin position="110"/>
        <end position="133"/>
    </location>
</feature>
<feature type="compositionally biased region" description="Acidic residues" evidence="4">
    <location>
        <begin position="29"/>
        <end position="64"/>
    </location>
</feature>
<dbReference type="InterPro" id="IPR020472">
    <property type="entry name" value="WD40_PAC1"/>
</dbReference>
<dbReference type="OrthoDB" id="63070at2759"/>
<evidence type="ECO:0000256" key="1">
    <source>
        <dbReference type="ARBA" id="ARBA00022574"/>
    </source>
</evidence>
<organism evidence="5 6">
    <name type="scientific">Pyrrhoderma noxium</name>
    <dbReference type="NCBI Taxonomy" id="2282107"/>
    <lineage>
        <taxon>Eukaryota</taxon>
        <taxon>Fungi</taxon>
        <taxon>Dikarya</taxon>
        <taxon>Basidiomycota</taxon>
        <taxon>Agaricomycotina</taxon>
        <taxon>Agaricomycetes</taxon>
        <taxon>Hymenochaetales</taxon>
        <taxon>Hymenochaetaceae</taxon>
        <taxon>Pyrrhoderma</taxon>
    </lineage>
</organism>
<feature type="region of interest" description="Disordered" evidence="4">
    <location>
        <begin position="1"/>
        <end position="69"/>
    </location>
</feature>
<evidence type="ECO:0000256" key="2">
    <source>
        <dbReference type="ARBA" id="ARBA00022737"/>
    </source>
</evidence>
<dbReference type="SUPFAM" id="SSF50978">
    <property type="entry name" value="WD40 repeat-like"/>
    <property type="match status" value="1"/>
</dbReference>
<dbReference type="PROSITE" id="PS50294">
    <property type="entry name" value="WD_REPEATS_REGION"/>
    <property type="match status" value="2"/>
</dbReference>
<feature type="compositionally biased region" description="Basic and acidic residues" evidence="4">
    <location>
        <begin position="110"/>
        <end position="120"/>
    </location>
</feature>
<dbReference type="AlphaFoldDB" id="A0A286UT46"/>
<dbReference type="InterPro" id="IPR051859">
    <property type="entry name" value="DCAF"/>
</dbReference>
<evidence type="ECO:0000313" key="5">
    <source>
        <dbReference type="EMBL" id="PAV22747.1"/>
    </source>
</evidence>
<evidence type="ECO:0000256" key="3">
    <source>
        <dbReference type="PROSITE-ProRule" id="PRU00221"/>
    </source>
</evidence>
<protein>
    <submittedName>
        <fullName evidence="5">WD40 domain containing protein</fullName>
    </submittedName>
</protein>
<dbReference type="Gene3D" id="2.130.10.10">
    <property type="entry name" value="YVTN repeat-like/Quinoprotein amine dehydrogenase"/>
    <property type="match status" value="1"/>
</dbReference>
<dbReference type="GO" id="GO:0043161">
    <property type="term" value="P:proteasome-mediated ubiquitin-dependent protein catabolic process"/>
    <property type="evidence" value="ECO:0007669"/>
    <property type="project" value="TreeGrafter"/>
</dbReference>
<accession>A0A286UT46</accession>
<dbReference type="InterPro" id="IPR015943">
    <property type="entry name" value="WD40/YVTN_repeat-like_dom_sf"/>
</dbReference>
<gene>
    <name evidence="5" type="ORF">PNOK_0270400</name>
</gene>
<sequence>MTDDILDYTLESPGDEEDYVPPVGYHVSDDEDSVEDEEQQDEVEEEEDGNNDNENEEDEEIEDENQPRMDSMRSILERPSIMSIIQGQGNSVLRDVLTLLHSEVGNRREERTRVENEHKTASKSWWKKPHEKPQPRGVELLMSGEFGRVTKRLSGGQKNIGRLLTARKTGIRDFPRQDICDSLVPNSAGVVVASYPSSVYCGQFSADSSFYYVCRKDFNLHVYDMVSPRRNRGIGDIHFEMDSHHQTTMKVHKSIRGIESGWTITDSHLSPDNERLIYSAMNSTVYMVKTMDYDSVQIPINFSDGDPSRRRAHYGWDDDSYCIWSCRFSADGNEIIAGGREKIFVYDLLANRRTVKISAHDDDVNSCCWADSGSNVLISASDDTFIKVWDRRSLGSTVKPTGVFIGHTEGITNVSAKGDGRYIISNGKDQALRLWDLRKMASNMDYEAVKDTGYGLSNFDYRYPDTRKQKLSAHPKNCSIMTYRGHTVMRTLIRCHFSPAETTGSQYIYSGSTDGRIHIWSLDGRVVQVLDRSQTLPMSFSSSAMELPGPRKRGPGGVVRDVSWHSQEPVMLSAAWNRDGTSSVARHEWKGLSKQTKLEDWVETEEEEAREYRGTRRSRRLARLPLVPTSTLIVHMMNFRTEFVLACYNVD</sequence>
<dbReference type="PRINTS" id="PR00320">
    <property type="entry name" value="GPROTEINBRPT"/>
</dbReference>
<dbReference type="EMBL" id="NBII01000002">
    <property type="protein sequence ID" value="PAV22747.1"/>
    <property type="molecule type" value="Genomic_DNA"/>
</dbReference>
<dbReference type="STRING" id="2282107.A0A286UT46"/>
<proteinExistence type="predicted"/>
<dbReference type="PANTHER" id="PTHR19847:SF7">
    <property type="entry name" value="DDB1- AND CUL4-ASSOCIATED FACTOR 11"/>
    <property type="match status" value="1"/>
</dbReference>
<evidence type="ECO:0000313" key="6">
    <source>
        <dbReference type="Proteomes" id="UP000217199"/>
    </source>
</evidence>
<feature type="repeat" description="WD" evidence="3">
    <location>
        <begin position="357"/>
        <end position="390"/>
    </location>
</feature>
<reference evidence="5 6" key="1">
    <citation type="journal article" date="2017" name="Mol. Ecol.">
        <title>Comparative and population genomic landscape of Phellinus noxius: A hypervariable fungus causing root rot in trees.</title>
        <authorList>
            <person name="Chung C.L."/>
            <person name="Lee T.J."/>
            <person name="Akiba M."/>
            <person name="Lee H.H."/>
            <person name="Kuo T.H."/>
            <person name="Liu D."/>
            <person name="Ke H.M."/>
            <person name="Yokoi T."/>
            <person name="Roa M.B."/>
            <person name="Lu M.J."/>
            <person name="Chang Y.Y."/>
            <person name="Ann P.J."/>
            <person name="Tsai J.N."/>
            <person name="Chen C.Y."/>
            <person name="Tzean S.S."/>
            <person name="Ota Y."/>
            <person name="Hattori T."/>
            <person name="Sahashi N."/>
            <person name="Liou R.F."/>
            <person name="Kikuchi T."/>
            <person name="Tsai I.J."/>
        </authorList>
    </citation>
    <scope>NUCLEOTIDE SEQUENCE [LARGE SCALE GENOMIC DNA]</scope>
    <source>
        <strain evidence="5 6">FFPRI411160</strain>
    </source>
</reference>
<name>A0A286UT46_9AGAM</name>
<evidence type="ECO:0000256" key="4">
    <source>
        <dbReference type="SAM" id="MobiDB-lite"/>
    </source>
</evidence>
<dbReference type="Pfam" id="PF00400">
    <property type="entry name" value="WD40"/>
    <property type="match status" value="3"/>
</dbReference>
<keyword evidence="1 3" id="KW-0853">WD repeat</keyword>
<dbReference type="InterPro" id="IPR001680">
    <property type="entry name" value="WD40_rpt"/>
</dbReference>